<name>A0A9P3L862_9APHY</name>
<evidence type="ECO:0000313" key="4">
    <source>
        <dbReference type="Proteomes" id="UP000703269"/>
    </source>
</evidence>
<gene>
    <name evidence="3" type="ORF">PsYK624_018290</name>
</gene>
<feature type="region of interest" description="Disordered" evidence="2">
    <location>
        <begin position="149"/>
        <end position="361"/>
    </location>
</feature>
<feature type="region of interest" description="Disordered" evidence="2">
    <location>
        <begin position="525"/>
        <end position="642"/>
    </location>
</feature>
<evidence type="ECO:0000256" key="2">
    <source>
        <dbReference type="SAM" id="MobiDB-lite"/>
    </source>
</evidence>
<feature type="compositionally biased region" description="Polar residues" evidence="2">
    <location>
        <begin position="679"/>
        <end position="695"/>
    </location>
</feature>
<feature type="compositionally biased region" description="Polar residues" evidence="2">
    <location>
        <begin position="614"/>
        <end position="635"/>
    </location>
</feature>
<accession>A0A9P3L862</accession>
<organism evidence="3 4">
    <name type="scientific">Phanerochaete sordida</name>
    <dbReference type="NCBI Taxonomy" id="48140"/>
    <lineage>
        <taxon>Eukaryota</taxon>
        <taxon>Fungi</taxon>
        <taxon>Dikarya</taxon>
        <taxon>Basidiomycota</taxon>
        <taxon>Agaricomycotina</taxon>
        <taxon>Agaricomycetes</taxon>
        <taxon>Polyporales</taxon>
        <taxon>Phanerochaetaceae</taxon>
        <taxon>Phanerochaete</taxon>
    </lineage>
</organism>
<dbReference type="Proteomes" id="UP000703269">
    <property type="component" value="Unassembled WGS sequence"/>
</dbReference>
<keyword evidence="4" id="KW-1185">Reference proteome</keyword>
<evidence type="ECO:0000313" key="3">
    <source>
        <dbReference type="EMBL" id="GJE85750.1"/>
    </source>
</evidence>
<feature type="region of interest" description="Disordered" evidence="2">
    <location>
        <begin position="400"/>
        <end position="487"/>
    </location>
</feature>
<feature type="region of interest" description="Disordered" evidence="2">
    <location>
        <begin position="666"/>
        <end position="699"/>
    </location>
</feature>
<feature type="region of interest" description="Disordered" evidence="2">
    <location>
        <begin position="1"/>
        <end position="135"/>
    </location>
</feature>
<feature type="compositionally biased region" description="Low complexity" evidence="2">
    <location>
        <begin position="149"/>
        <end position="165"/>
    </location>
</feature>
<dbReference type="OrthoDB" id="2565072at2759"/>
<feature type="compositionally biased region" description="Polar residues" evidence="2">
    <location>
        <begin position="350"/>
        <end position="360"/>
    </location>
</feature>
<sequence>MSDRERLEIPEASSLDLDDDPRNSYMSGQSASPPEEFSEDESVTEEADGDNTEVHRVSAYGPKMTVHSRAPWEVDDDDEEQAEPDSAGIKGAFKFGRRDAAKKPWGRDIRHVPEPRPSLESLQSRGKQSFDTTSSHVSAGGALLALAQASMSSTSLAMSPSPQSSLREKLSLPRFRSRTPSNTSRLEPLDTRAASRYQASAKNQTPGRSIHLSSPTASEFSRPDSRPSLSDPPSPGTPSHHHEYHPYANPDLVTSYPNEPSPTRKLEELHALASASPLTPSVGRSESSATITESGTVTTMSTMSQSRSQGSSVFTPGTSVSSMHGTKESPLSPRPLARKPLGPIEIIPNPTVQSRTSDGSAQEVAIYNQPDFPSPSMPHPSWPQSPNPIPIKLISLEEAQAQARERSRSATATATSGAAASPTARTADPGFSQSAMNWTRMRSASSSGNPKGKNSITSASDLQHTPTLPSVSSLAGAAGAPPKVVTRKKSGFMRLFNSKEKMPASPPPVPSISADMLSTTTVTVIPSTPSIGTRSRKQSSHRVPVPSLTPSLLVDPEGSSGSSLDCSEDDLSPSSANPLPIRERQLSARRNAPGLHIVTSSPPPTSRSRAPTLVSGTDGQNGPLSTPQMTTNDRSLLSPADDRPSSDFLALNLRPVSMNFGEFSGQITDPDEFPRPSLDTDTGTPTTGASVISPRSPSPICKLEEYPSDVRSVAEEDQSSVIRVLQGQIISARKAWQHQLWELEGQVRDLKAEVEELRAKESTQEYCNTCGRGSPGTRSPSVRHEDLKKVGVKVGGVVNRPRARTGVGSRFGSAT</sequence>
<protein>
    <submittedName>
        <fullName evidence="3">Uncharacterized protein</fullName>
    </submittedName>
</protein>
<feature type="compositionally biased region" description="Basic and acidic residues" evidence="2">
    <location>
        <begin position="96"/>
        <end position="114"/>
    </location>
</feature>
<dbReference type="EMBL" id="BPQB01000003">
    <property type="protein sequence ID" value="GJE85750.1"/>
    <property type="molecule type" value="Genomic_DNA"/>
</dbReference>
<evidence type="ECO:0000256" key="1">
    <source>
        <dbReference type="SAM" id="Coils"/>
    </source>
</evidence>
<comment type="caution">
    <text evidence="3">The sequence shown here is derived from an EMBL/GenBank/DDBJ whole genome shotgun (WGS) entry which is preliminary data.</text>
</comment>
<feature type="coiled-coil region" evidence="1">
    <location>
        <begin position="733"/>
        <end position="760"/>
    </location>
</feature>
<feature type="compositionally biased region" description="Polar residues" evidence="2">
    <location>
        <begin position="276"/>
        <end position="289"/>
    </location>
</feature>
<feature type="compositionally biased region" description="Low complexity" evidence="2">
    <location>
        <begin position="409"/>
        <end position="427"/>
    </location>
</feature>
<keyword evidence="1" id="KW-0175">Coiled coil</keyword>
<feature type="compositionally biased region" description="Polar residues" evidence="2">
    <location>
        <begin position="431"/>
        <end position="473"/>
    </location>
</feature>
<dbReference type="AlphaFoldDB" id="A0A9P3L862"/>
<feature type="compositionally biased region" description="Polar residues" evidence="2">
    <location>
        <begin position="197"/>
        <end position="219"/>
    </location>
</feature>
<feature type="compositionally biased region" description="Low complexity" evidence="2">
    <location>
        <begin position="290"/>
        <end position="315"/>
    </location>
</feature>
<feature type="compositionally biased region" description="Acidic residues" evidence="2">
    <location>
        <begin position="73"/>
        <end position="83"/>
    </location>
</feature>
<proteinExistence type="predicted"/>
<reference evidence="3 4" key="1">
    <citation type="submission" date="2021-08" db="EMBL/GenBank/DDBJ databases">
        <title>Draft Genome Sequence of Phanerochaete sordida strain YK-624.</title>
        <authorList>
            <person name="Mori T."/>
            <person name="Dohra H."/>
            <person name="Suzuki T."/>
            <person name="Kawagishi H."/>
            <person name="Hirai H."/>
        </authorList>
    </citation>
    <scope>NUCLEOTIDE SEQUENCE [LARGE SCALE GENOMIC DNA]</scope>
    <source>
        <strain evidence="3 4">YK-624</strain>
    </source>
</reference>
<feature type="compositionally biased region" description="Acidic residues" evidence="2">
    <location>
        <begin position="36"/>
        <end position="51"/>
    </location>
</feature>
<feature type="compositionally biased region" description="Polar residues" evidence="2">
    <location>
        <begin position="120"/>
        <end position="135"/>
    </location>
</feature>